<proteinExistence type="predicted"/>
<dbReference type="InParanoid" id="D8PUX8"/>
<evidence type="ECO:0000256" key="1">
    <source>
        <dbReference type="SAM" id="MobiDB-lite"/>
    </source>
</evidence>
<feature type="compositionally biased region" description="Gly residues" evidence="1">
    <location>
        <begin position="181"/>
        <end position="192"/>
    </location>
</feature>
<dbReference type="OMA" id="WRDKAFE"/>
<dbReference type="OrthoDB" id="2998550at2759"/>
<keyword evidence="3" id="KW-1185">Reference proteome</keyword>
<gene>
    <name evidence="2" type="ORF">SCHCODRAFT_105010</name>
</gene>
<feature type="region of interest" description="Disordered" evidence="1">
    <location>
        <begin position="172"/>
        <end position="192"/>
    </location>
</feature>
<dbReference type="RefSeq" id="XP_003035669.1">
    <property type="nucleotide sequence ID" value="XM_003035623.1"/>
</dbReference>
<sequence length="192" mass="20888">MPSSLTFTKKDILNSLILGDHGGIIYTTQSLKGFRGRKVTSLIGGGALSGSSTAHTTPPASIQWRKRLVDINGQVKHVEMLKRRSRGWFSSARLWQWGDMSYELHFSSGEWTARSSDGNTVATFFPYQPRLFHKSEQAQIFLLRDLSPTETAFLIVVFIYMELRRQDKQRSSSAASAGAAAGAGGGGGGGGC</sequence>
<dbReference type="AlphaFoldDB" id="D8PUX8"/>
<dbReference type="KEGG" id="scm:SCHCO_02608274"/>
<dbReference type="EMBL" id="GL377303">
    <property type="protein sequence ID" value="EFJ00767.1"/>
    <property type="molecule type" value="Genomic_DNA"/>
</dbReference>
<dbReference type="GeneID" id="9587243"/>
<accession>D8PUX8</accession>
<dbReference type="HOGENOM" id="CLU_101060_0_0_1"/>
<protein>
    <submittedName>
        <fullName evidence="2">Uncharacterized protein</fullName>
    </submittedName>
</protein>
<feature type="non-terminal residue" evidence="2">
    <location>
        <position position="192"/>
    </location>
</feature>
<reference evidence="2 3" key="1">
    <citation type="journal article" date="2010" name="Nat. Biotechnol.">
        <title>Genome sequence of the model mushroom Schizophyllum commune.</title>
        <authorList>
            <person name="Ohm R.A."/>
            <person name="de Jong J.F."/>
            <person name="Lugones L.G."/>
            <person name="Aerts A."/>
            <person name="Kothe E."/>
            <person name="Stajich J.E."/>
            <person name="de Vries R.P."/>
            <person name="Record E."/>
            <person name="Levasseur A."/>
            <person name="Baker S.E."/>
            <person name="Bartholomew K.A."/>
            <person name="Coutinho P.M."/>
            <person name="Erdmann S."/>
            <person name="Fowler T.J."/>
            <person name="Gathman A.C."/>
            <person name="Lombard V."/>
            <person name="Henrissat B."/>
            <person name="Knabe N."/>
            <person name="Kuees U."/>
            <person name="Lilly W.W."/>
            <person name="Lindquist E."/>
            <person name="Lucas S."/>
            <person name="Magnuson J.K."/>
            <person name="Piumi F."/>
            <person name="Raudaskoski M."/>
            <person name="Salamov A."/>
            <person name="Schmutz J."/>
            <person name="Schwarze F.W.M.R."/>
            <person name="vanKuyk P.A."/>
            <person name="Horton J.S."/>
            <person name="Grigoriev I.V."/>
            <person name="Woesten H.A.B."/>
        </authorList>
    </citation>
    <scope>NUCLEOTIDE SEQUENCE [LARGE SCALE GENOMIC DNA]</scope>
    <source>
        <strain evidence="3">H4-8 / FGSC 9210</strain>
    </source>
</reference>
<evidence type="ECO:0000313" key="2">
    <source>
        <dbReference type="EMBL" id="EFJ00767.1"/>
    </source>
</evidence>
<dbReference type="Proteomes" id="UP000007431">
    <property type="component" value="Unassembled WGS sequence"/>
</dbReference>
<dbReference type="VEuPathDB" id="FungiDB:SCHCODRAFT_02608274"/>
<organism evidence="3">
    <name type="scientific">Schizophyllum commune (strain H4-8 / FGSC 9210)</name>
    <name type="common">Split gill fungus</name>
    <dbReference type="NCBI Taxonomy" id="578458"/>
    <lineage>
        <taxon>Eukaryota</taxon>
        <taxon>Fungi</taxon>
        <taxon>Dikarya</taxon>
        <taxon>Basidiomycota</taxon>
        <taxon>Agaricomycotina</taxon>
        <taxon>Agaricomycetes</taxon>
        <taxon>Agaricomycetidae</taxon>
        <taxon>Agaricales</taxon>
        <taxon>Schizophyllaceae</taxon>
        <taxon>Schizophyllum</taxon>
    </lineage>
</organism>
<evidence type="ECO:0000313" key="3">
    <source>
        <dbReference type="Proteomes" id="UP000007431"/>
    </source>
</evidence>
<name>D8PUX8_SCHCM</name>